<name>A0ABQ6ZRM0_9PSED</name>
<accession>A0ABQ6ZRM0</accession>
<comment type="caution">
    <text evidence="1">The sequence shown here is derived from an EMBL/GenBank/DDBJ whole genome shotgun (WGS) entry which is preliminary data.</text>
</comment>
<reference evidence="1 2" key="1">
    <citation type="submission" date="2015-01" db="EMBL/GenBank/DDBJ databases">
        <title>Genome Sequence of Pseudomonas antarctica CMS 35.</title>
        <authorList>
            <person name="Voget S."/>
            <person name="Chow J."/>
            <person name="Daniel R."/>
            <person name="Streit W."/>
        </authorList>
    </citation>
    <scope>NUCLEOTIDE SEQUENCE [LARGE SCALE GENOMIC DNA]</scope>
    <source>
        <strain evidence="1 2">CMS 35</strain>
    </source>
</reference>
<proteinExistence type="predicted"/>
<organism evidence="1 2">
    <name type="scientific">Pseudomonas antarctica</name>
    <dbReference type="NCBI Taxonomy" id="219572"/>
    <lineage>
        <taxon>Bacteria</taxon>
        <taxon>Pseudomonadati</taxon>
        <taxon>Pseudomonadota</taxon>
        <taxon>Gammaproteobacteria</taxon>
        <taxon>Pseudomonadales</taxon>
        <taxon>Pseudomonadaceae</taxon>
        <taxon>Pseudomonas</taxon>
    </lineage>
</organism>
<evidence type="ECO:0000313" key="2">
    <source>
        <dbReference type="Proteomes" id="UP000748067"/>
    </source>
</evidence>
<dbReference type="EMBL" id="JXDI01000002">
    <property type="protein sequence ID" value="KAF2407039.1"/>
    <property type="molecule type" value="Genomic_DNA"/>
</dbReference>
<sequence length="75" mass="8490">MPDWEDLDRRGHALVYGALSEVRRLVLCGVQVQCDGFEGQAFFVQSDERRDGVGLVNWASTYRRNARGFVTGILE</sequence>
<evidence type="ECO:0000313" key="1">
    <source>
        <dbReference type="EMBL" id="KAF2407039.1"/>
    </source>
</evidence>
<keyword evidence="2" id="KW-1185">Reference proteome</keyword>
<gene>
    <name evidence="1" type="ORF">PSAN_39670</name>
</gene>
<dbReference type="Proteomes" id="UP000748067">
    <property type="component" value="Unassembled WGS sequence"/>
</dbReference>
<protein>
    <submittedName>
        <fullName evidence="1">Uncharacterized protein</fullName>
    </submittedName>
</protein>